<comment type="similarity">
    <text evidence="2 10">Belongs to the purine nucleoside phosphorylase YfiH/LACC1 family.</text>
</comment>
<evidence type="ECO:0000313" key="12">
    <source>
        <dbReference type="Proteomes" id="UP000822862"/>
    </source>
</evidence>
<evidence type="ECO:0000256" key="3">
    <source>
        <dbReference type="ARBA" id="ARBA00022679"/>
    </source>
</evidence>
<keyword evidence="4" id="KW-0479">Metal-binding</keyword>
<comment type="catalytic activity">
    <reaction evidence="9">
        <text>S-methyl-5'-thioadenosine + phosphate = 5-(methylsulfanyl)-alpha-D-ribose 1-phosphate + adenine</text>
        <dbReference type="Rhea" id="RHEA:11852"/>
        <dbReference type="ChEBI" id="CHEBI:16708"/>
        <dbReference type="ChEBI" id="CHEBI:17509"/>
        <dbReference type="ChEBI" id="CHEBI:43474"/>
        <dbReference type="ChEBI" id="CHEBI:58533"/>
        <dbReference type="EC" id="2.4.2.28"/>
    </reaction>
    <physiologicalReaction direction="left-to-right" evidence="9">
        <dbReference type="Rhea" id="RHEA:11853"/>
    </physiologicalReaction>
</comment>
<evidence type="ECO:0000256" key="8">
    <source>
        <dbReference type="ARBA" id="ARBA00048968"/>
    </source>
</evidence>
<evidence type="ECO:0000256" key="6">
    <source>
        <dbReference type="ARBA" id="ARBA00022833"/>
    </source>
</evidence>
<dbReference type="EMBL" id="CP075585">
    <property type="protein sequence ID" value="QZA59329.1"/>
    <property type="molecule type" value="Genomic_DNA"/>
</dbReference>
<evidence type="ECO:0000256" key="2">
    <source>
        <dbReference type="ARBA" id="ARBA00007353"/>
    </source>
</evidence>
<comment type="catalytic activity">
    <reaction evidence="1">
        <text>inosine + phosphate = alpha-D-ribose 1-phosphate + hypoxanthine</text>
        <dbReference type="Rhea" id="RHEA:27646"/>
        <dbReference type="ChEBI" id="CHEBI:17368"/>
        <dbReference type="ChEBI" id="CHEBI:17596"/>
        <dbReference type="ChEBI" id="CHEBI:43474"/>
        <dbReference type="ChEBI" id="CHEBI:57720"/>
        <dbReference type="EC" id="2.4.2.1"/>
    </reaction>
    <physiologicalReaction direction="left-to-right" evidence="1">
        <dbReference type="Rhea" id="RHEA:27647"/>
    </physiologicalReaction>
</comment>
<reference evidence="11 12" key="1">
    <citation type="submission" date="2021-05" db="EMBL/GenBank/DDBJ databases">
        <title>Ecology and evolution of chlamydial symbionts of arthropods.</title>
        <authorList>
            <person name="Halter T."/>
            <person name="Sixt B.S."/>
            <person name="Toenshoff E.R."/>
            <person name="Koestlbacher S."/>
            <person name="Schulz F."/>
            <person name="Kostanjsek R."/>
            <person name="Collingro A."/>
            <person name="Hendrickx F."/>
            <person name="Horn M."/>
        </authorList>
    </citation>
    <scope>NUCLEOTIDE SEQUENCE [LARGE SCALE GENOMIC DNA]</scope>
    <source>
        <strain evidence="11 12">15C</strain>
    </source>
</reference>
<comment type="catalytic activity">
    <reaction evidence="7">
        <text>adenosine + H2O + H(+) = inosine + NH4(+)</text>
        <dbReference type="Rhea" id="RHEA:24408"/>
        <dbReference type="ChEBI" id="CHEBI:15377"/>
        <dbReference type="ChEBI" id="CHEBI:15378"/>
        <dbReference type="ChEBI" id="CHEBI:16335"/>
        <dbReference type="ChEBI" id="CHEBI:17596"/>
        <dbReference type="ChEBI" id="CHEBI:28938"/>
        <dbReference type="EC" id="3.5.4.4"/>
    </reaction>
    <physiologicalReaction direction="left-to-right" evidence="7">
        <dbReference type="Rhea" id="RHEA:24409"/>
    </physiologicalReaction>
</comment>
<dbReference type="GO" id="GO:0016491">
    <property type="term" value="F:oxidoreductase activity"/>
    <property type="evidence" value="ECO:0007669"/>
    <property type="project" value="UniProtKB-KW"/>
</dbReference>
<dbReference type="RefSeq" id="WP_194845168.1">
    <property type="nucleotide sequence ID" value="NZ_CP075585.1"/>
</dbReference>
<evidence type="ECO:0000256" key="10">
    <source>
        <dbReference type="RuleBase" id="RU361274"/>
    </source>
</evidence>
<evidence type="ECO:0000313" key="11">
    <source>
        <dbReference type="EMBL" id="QZA59329.1"/>
    </source>
</evidence>
<dbReference type="SUPFAM" id="SSF64438">
    <property type="entry name" value="CNF1/YfiH-like putative cysteine hydrolases"/>
    <property type="match status" value="1"/>
</dbReference>
<evidence type="ECO:0000256" key="9">
    <source>
        <dbReference type="ARBA" id="ARBA00049893"/>
    </source>
</evidence>
<gene>
    <name evidence="11" type="ORF">RHAB15C_0001215</name>
</gene>
<evidence type="ECO:0000256" key="4">
    <source>
        <dbReference type="ARBA" id="ARBA00022723"/>
    </source>
</evidence>
<dbReference type="Gene3D" id="3.60.140.10">
    <property type="entry name" value="CNF1/YfiH-like putative cysteine hydrolases"/>
    <property type="match status" value="1"/>
</dbReference>
<keyword evidence="6" id="KW-0862">Zinc</keyword>
<evidence type="ECO:0000256" key="7">
    <source>
        <dbReference type="ARBA" id="ARBA00047989"/>
    </source>
</evidence>
<sequence>MLRKKSGEIEWLEFELLQEIPHLKAGVLLRHGGISQGPYASLNLGASTGDLAEHVAYHRKQVQQLFNFKEIVTGNQVHEVHAEWIQAFKQDVGNCDILLTDLSEIGLLITHADCQAAIFYDPLRKAIANTHAGWRGNVGNVYRETVRAMHKAFGSNPADLLVCISPSLGPKHAEFKEYKKEFPPDFWKYQVTPFHFDLWAIAKDQLEEAGVLPSHIEIASMCTYCNAEDFYSYRRDQITGRNGTIVGFTEKAFD</sequence>
<protein>
    <recommendedName>
        <fullName evidence="10">Purine nucleoside phosphorylase</fullName>
    </recommendedName>
</protein>
<dbReference type="InterPro" id="IPR038371">
    <property type="entry name" value="Cu_polyphenol_OxRdtase_sf"/>
</dbReference>
<dbReference type="NCBIfam" id="TIGR00726">
    <property type="entry name" value="peptidoglycan editing factor PgeF"/>
    <property type="match status" value="1"/>
</dbReference>
<dbReference type="Pfam" id="PF02578">
    <property type="entry name" value="Cu-oxidase_4"/>
    <property type="match status" value="1"/>
</dbReference>
<organism evidence="11 12">
    <name type="scientific">Candidatus Rhabdochlamydia porcellionis</name>
    <dbReference type="NCBI Taxonomy" id="225148"/>
    <lineage>
        <taxon>Bacteria</taxon>
        <taxon>Pseudomonadati</taxon>
        <taxon>Chlamydiota</taxon>
        <taxon>Chlamydiia</taxon>
        <taxon>Parachlamydiales</taxon>
        <taxon>Candidatus Rhabdochlamydiaceae</taxon>
        <taxon>Candidatus Rhabdochlamydia</taxon>
    </lineage>
</organism>
<evidence type="ECO:0000256" key="5">
    <source>
        <dbReference type="ARBA" id="ARBA00022801"/>
    </source>
</evidence>
<evidence type="ECO:0000256" key="1">
    <source>
        <dbReference type="ARBA" id="ARBA00000553"/>
    </source>
</evidence>
<dbReference type="CDD" id="cd16833">
    <property type="entry name" value="YfiH"/>
    <property type="match status" value="1"/>
</dbReference>
<dbReference type="PANTHER" id="PTHR30616:SF2">
    <property type="entry name" value="PURINE NUCLEOSIDE PHOSPHORYLASE LACC1"/>
    <property type="match status" value="1"/>
</dbReference>
<keyword evidence="11" id="KW-0560">Oxidoreductase</keyword>
<dbReference type="Proteomes" id="UP000822862">
    <property type="component" value="Chromosome"/>
</dbReference>
<comment type="catalytic activity">
    <reaction evidence="8">
        <text>adenosine + phosphate = alpha-D-ribose 1-phosphate + adenine</text>
        <dbReference type="Rhea" id="RHEA:27642"/>
        <dbReference type="ChEBI" id="CHEBI:16335"/>
        <dbReference type="ChEBI" id="CHEBI:16708"/>
        <dbReference type="ChEBI" id="CHEBI:43474"/>
        <dbReference type="ChEBI" id="CHEBI:57720"/>
        <dbReference type="EC" id="2.4.2.1"/>
    </reaction>
    <physiologicalReaction direction="left-to-right" evidence="8">
        <dbReference type="Rhea" id="RHEA:27643"/>
    </physiologicalReaction>
</comment>
<accession>A0ABX8Z0X6</accession>
<dbReference type="InterPro" id="IPR011324">
    <property type="entry name" value="Cytotoxic_necrot_fac-like_cat"/>
</dbReference>
<keyword evidence="12" id="KW-1185">Reference proteome</keyword>
<name>A0ABX8Z0X6_9BACT</name>
<keyword evidence="5" id="KW-0378">Hydrolase</keyword>
<keyword evidence="3" id="KW-0808">Transferase</keyword>
<dbReference type="PANTHER" id="PTHR30616">
    <property type="entry name" value="UNCHARACTERIZED PROTEIN YFIH"/>
    <property type="match status" value="1"/>
</dbReference>
<proteinExistence type="inferred from homology"/>
<dbReference type="InterPro" id="IPR003730">
    <property type="entry name" value="Cu_polyphenol_OxRdtase"/>
</dbReference>